<evidence type="ECO:0000313" key="1">
    <source>
        <dbReference type="EMBL" id="SEU41638.1"/>
    </source>
</evidence>
<dbReference type="Proteomes" id="UP000183760">
    <property type="component" value="Unassembled WGS sequence"/>
</dbReference>
<protein>
    <submittedName>
        <fullName evidence="1">Zn-dependent dipeptidase, dipeptidase homolog</fullName>
    </submittedName>
</protein>
<evidence type="ECO:0000313" key="2">
    <source>
        <dbReference type="Proteomes" id="UP000183760"/>
    </source>
</evidence>
<sequence>MSRPRLLRWCTTLVMASALSCVPVEEGESPQASAEVETEKTARLAGVPGFAELHHHMFAEEAFGGGWFHGTVTDALTRCDGGWPESDHARVRMDLSHLLNLCPNSSNIDLRGVPVLSQLFGVAGAVGSEFLGKIEGTEGDTGLHDGRRNPNSEWPRWDTIAHQQSWEGWLRQAHQGGMSLVVVSAVSNGFLCDALPPQNRTRACDEMTDVEVQLQKARDFAATRDWVDLALTPADARRIIGEGKLAMVLSIETSKLFGAKDWRAELERFHGLGVRTLQPVHQLDNRFGGAAPHNAIFQAAQFLENCHIDSDCGLTVGGKTLGFDVDGNCKNTKGLTGEGRQLVQAMMDKGMLIDLAHLSEKGIQDAYSVAETNKYYPLYVSHGHFREVMNGKLAENEKTTPAWVVQMLRRTGGMFGLRTAHDETRTYTKSGVENNCQGSTRSFAQAYEFGRQGLKVPMAFGADFNGFIQQTRPRFGDDGACSAGFEAEADAQARQQELQGPGRLGTAFDEAGLAHVGLLPDMVKDLRNLGVNTAGLTGSSETFIRMWERASLPRVGMADPANDIDTSGVAAWVKPEDREAAYPTVCGKHYAPDSKDMNDQCRFDDECLTEQCSSVVCSLIKGRCVCNGDEDCGGVGYCQKDTPGNPADNDCVAKKADWDSCSRDGQCQSGACGGCANAVGWCFTPDSKGYGETCKSDRECRTDRCSADCYLNPTGSCLCDSDSHCGASQYCGWGLNSGKCQNKKGRGAACGSGRECLSGTCRWSFTCK</sequence>
<accession>A0ABY1CWV5</accession>
<organism evidence="1 2">
    <name type="scientific">Myxococcus fulvus</name>
    <dbReference type="NCBI Taxonomy" id="33"/>
    <lineage>
        <taxon>Bacteria</taxon>
        <taxon>Pseudomonadati</taxon>
        <taxon>Myxococcota</taxon>
        <taxon>Myxococcia</taxon>
        <taxon>Myxococcales</taxon>
        <taxon>Cystobacterineae</taxon>
        <taxon>Myxococcaceae</taxon>
        <taxon>Myxococcus</taxon>
    </lineage>
</organism>
<name>A0ABY1CWV5_MYXFU</name>
<dbReference type="EMBL" id="FOIB01000017">
    <property type="protein sequence ID" value="SEU41638.1"/>
    <property type="molecule type" value="Genomic_DNA"/>
</dbReference>
<dbReference type="PANTHER" id="PTHR10443:SF12">
    <property type="entry name" value="DIPEPTIDASE"/>
    <property type="match status" value="1"/>
</dbReference>
<dbReference type="PANTHER" id="PTHR10443">
    <property type="entry name" value="MICROSOMAL DIPEPTIDASE"/>
    <property type="match status" value="1"/>
</dbReference>
<dbReference type="InterPro" id="IPR032466">
    <property type="entry name" value="Metal_Hydrolase"/>
</dbReference>
<dbReference type="PROSITE" id="PS51365">
    <property type="entry name" value="RENAL_DIPEPTIDASE_2"/>
    <property type="match status" value="1"/>
</dbReference>
<dbReference type="SUPFAM" id="SSF51556">
    <property type="entry name" value="Metallo-dependent hydrolases"/>
    <property type="match status" value="1"/>
</dbReference>
<gene>
    <name evidence="1" type="ORF">SAMN05443572_11739</name>
</gene>
<proteinExistence type="predicted"/>
<keyword evidence="2" id="KW-1185">Reference proteome</keyword>
<comment type="caution">
    <text evidence="1">The sequence shown here is derived from an EMBL/GenBank/DDBJ whole genome shotgun (WGS) entry which is preliminary data.</text>
</comment>
<reference evidence="1 2" key="1">
    <citation type="submission" date="2016-10" db="EMBL/GenBank/DDBJ databases">
        <authorList>
            <person name="Varghese N."/>
            <person name="Submissions S."/>
        </authorList>
    </citation>
    <scope>NUCLEOTIDE SEQUENCE [LARGE SCALE GENOMIC DNA]</scope>
    <source>
        <strain evidence="1 2">DSM 16525</strain>
    </source>
</reference>
<dbReference type="InterPro" id="IPR008257">
    <property type="entry name" value="Pept_M19"/>
</dbReference>
<dbReference type="Gene3D" id="3.20.20.140">
    <property type="entry name" value="Metal-dependent hydrolases"/>
    <property type="match status" value="1"/>
</dbReference>
<dbReference type="Pfam" id="PF01244">
    <property type="entry name" value="Peptidase_M19"/>
    <property type="match status" value="1"/>
</dbReference>
<dbReference type="PROSITE" id="PS51257">
    <property type="entry name" value="PROKAR_LIPOPROTEIN"/>
    <property type="match status" value="1"/>
</dbReference>
<dbReference type="RefSeq" id="WP_074959243.1">
    <property type="nucleotide sequence ID" value="NZ_BJXR01000078.1"/>
</dbReference>